<organism evidence="1 2">
    <name type="scientific">Bugula neritina</name>
    <name type="common">Brown bryozoan</name>
    <name type="synonym">Sertularia neritina</name>
    <dbReference type="NCBI Taxonomy" id="10212"/>
    <lineage>
        <taxon>Eukaryota</taxon>
        <taxon>Metazoa</taxon>
        <taxon>Spiralia</taxon>
        <taxon>Lophotrochozoa</taxon>
        <taxon>Bryozoa</taxon>
        <taxon>Gymnolaemata</taxon>
        <taxon>Cheilostomatida</taxon>
        <taxon>Flustrina</taxon>
        <taxon>Buguloidea</taxon>
        <taxon>Bugulidae</taxon>
        <taxon>Bugula</taxon>
    </lineage>
</organism>
<protein>
    <submittedName>
        <fullName evidence="1">Uncharacterized protein</fullName>
    </submittedName>
</protein>
<comment type="caution">
    <text evidence="1">The sequence shown here is derived from an EMBL/GenBank/DDBJ whole genome shotgun (WGS) entry which is preliminary data.</text>
</comment>
<name>A0A7J7JE04_BUGNE</name>
<reference evidence="1" key="1">
    <citation type="submission" date="2020-06" db="EMBL/GenBank/DDBJ databases">
        <title>Draft genome of Bugula neritina, a colonial animal packing powerful symbionts and potential medicines.</title>
        <authorList>
            <person name="Rayko M."/>
        </authorList>
    </citation>
    <scope>NUCLEOTIDE SEQUENCE [LARGE SCALE GENOMIC DNA]</scope>
    <source>
        <strain evidence="1">Kwan_BN1</strain>
    </source>
</reference>
<dbReference type="Proteomes" id="UP000593567">
    <property type="component" value="Unassembled WGS sequence"/>
</dbReference>
<evidence type="ECO:0000313" key="2">
    <source>
        <dbReference type="Proteomes" id="UP000593567"/>
    </source>
</evidence>
<gene>
    <name evidence="1" type="ORF">EB796_017836</name>
</gene>
<keyword evidence="2" id="KW-1185">Reference proteome</keyword>
<proteinExistence type="predicted"/>
<dbReference type="AlphaFoldDB" id="A0A7J7JE04"/>
<evidence type="ECO:0000313" key="1">
    <source>
        <dbReference type="EMBL" id="KAF6023856.1"/>
    </source>
</evidence>
<dbReference type="EMBL" id="VXIV02002657">
    <property type="protein sequence ID" value="KAF6023856.1"/>
    <property type="molecule type" value="Genomic_DNA"/>
</dbReference>
<sequence>MNSPGIDTQSLESLVVFRDSWRFAVQTDIRQAEQNHTEYMIKENSYPQIQFHGVDDNNTHMYSLQQRLSLLYGSLQSYEEIQQSIMSLPGEVILSQDRRRLTTENLLYSVVYL</sequence>
<accession>A0A7J7JE04</accession>